<evidence type="ECO:0000313" key="1">
    <source>
        <dbReference type="EMBL" id="CAG8785325.1"/>
    </source>
</evidence>
<dbReference type="EMBL" id="CAJVQB010017744">
    <property type="protein sequence ID" value="CAG8785325.1"/>
    <property type="molecule type" value="Genomic_DNA"/>
</dbReference>
<comment type="caution">
    <text evidence="1">The sequence shown here is derived from an EMBL/GenBank/DDBJ whole genome shotgun (WGS) entry which is preliminary data.</text>
</comment>
<keyword evidence="2" id="KW-1185">Reference proteome</keyword>
<organism evidence="1 2">
    <name type="scientific">Gigaspora margarita</name>
    <dbReference type="NCBI Taxonomy" id="4874"/>
    <lineage>
        <taxon>Eukaryota</taxon>
        <taxon>Fungi</taxon>
        <taxon>Fungi incertae sedis</taxon>
        <taxon>Mucoromycota</taxon>
        <taxon>Glomeromycotina</taxon>
        <taxon>Glomeromycetes</taxon>
        <taxon>Diversisporales</taxon>
        <taxon>Gigasporaceae</taxon>
        <taxon>Gigaspora</taxon>
    </lineage>
</organism>
<proteinExistence type="predicted"/>
<protein>
    <submittedName>
        <fullName evidence="1">13425_t:CDS:1</fullName>
    </submittedName>
</protein>
<reference evidence="1 2" key="1">
    <citation type="submission" date="2021-06" db="EMBL/GenBank/DDBJ databases">
        <authorList>
            <person name="Kallberg Y."/>
            <person name="Tangrot J."/>
            <person name="Rosling A."/>
        </authorList>
    </citation>
    <scope>NUCLEOTIDE SEQUENCE [LARGE SCALE GENOMIC DNA]</scope>
    <source>
        <strain evidence="1 2">120-4 pot B 10/14</strain>
    </source>
</reference>
<name>A0ABN7VLW7_GIGMA</name>
<dbReference type="Proteomes" id="UP000789901">
    <property type="component" value="Unassembled WGS sequence"/>
</dbReference>
<sequence>MSQQHIQAFDQVHVQANPQPTQVFVNSQPTNLYLTRAYLVNEVESPKFLERSKTTLPILVVQSFSNYNIKIK</sequence>
<evidence type="ECO:0000313" key="2">
    <source>
        <dbReference type="Proteomes" id="UP000789901"/>
    </source>
</evidence>
<gene>
    <name evidence="1" type="ORF">GMARGA_LOCUS20339</name>
</gene>
<accession>A0ABN7VLW7</accession>